<dbReference type="Pfam" id="PF04783">
    <property type="entry name" value="DUF630"/>
    <property type="match status" value="1"/>
</dbReference>
<dbReference type="PANTHER" id="PTHR21450:SF58">
    <property type="entry name" value="DUF630 DOMAIN-CONTAINING PROTEIN"/>
    <property type="match status" value="1"/>
</dbReference>
<dbReference type="OrthoDB" id="694308at2759"/>
<keyword evidence="3" id="KW-1185">Reference proteome</keyword>
<organism evidence="2 3">
    <name type="scientific">Zostera marina</name>
    <name type="common">Eelgrass</name>
    <dbReference type="NCBI Taxonomy" id="29655"/>
    <lineage>
        <taxon>Eukaryota</taxon>
        <taxon>Viridiplantae</taxon>
        <taxon>Streptophyta</taxon>
        <taxon>Embryophyta</taxon>
        <taxon>Tracheophyta</taxon>
        <taxon>Spermatophyta</taxon>
        <taxon>Magnoliopsida</taxon>
        <taxon>Liliopsida</taxon>
        <taxon>Zosteraceae</taxon>
        <taxon>Zostera</taxon>
    </lineage>
</organism>
<gene>
    <name evidence="2" type="ORF">ZOSMA_140G00210</name>
</gene>
<reference evidence="3" key="1">
    <citation type="journal article" date="2016" name="Nature">
        <title>The genome of the seagrass Zostera marina reveals angiosperm adaptation to the sea.</title>
        <authorList>
            <person name="Olsen J.L."/>
            <person name="Rouze P."/>
            <person name="Verhelst B."/>
            <person name="Lin Y.-C."/>
            <person name="Bayer T."/>
            <person name="Collen J."/>
            <person name="Dattolo E."/>
            <person name="De Paoli E."/>
            <person name="Dittami S."/>
            <person name="Maumus F."/>
            <person name="Michel G."/>
            <person name="Kersting A."/>
            <person name="Lauritano C."/>
            <person name="Lohaus R."/>
            <person name="Toepel M."/>
            <person name="Tonon T."/>
            <person name="Vanneste K."/>
            <person name="Amirebrahimi M."/>
            <person name="Brakel J."/>
            <person name="Bostroem C."/>
            <person name="Chovatia M."/>
            <person name="Grimwood J."/>
            <person name="Jenkins J.W."/>
            <person name="Jueterbock A."/>
            <person name="Mraz A."/>
            <person name="Stam W.T."/>
            <person name="Tice H."/>
            <person name="Bornberg-Bauer E."/>
            <person name="Green P.J."/>
            <person name="Pearson G.A."/>
            <person name="Procaccini G."/>
            <person name="Duarte C.M."/>
            <person name="Schmutz J."/>
            <person name="Reusch T.B.H."/>
            <person name="Van de Peer Y."/>
        </authorList>
    </citation>
    <scope>NUCLEOTIDE SEQUENCE [LARGE SCALE GENOMIC DNA]</scope>
    <source>
        <strain evidence="3">cv. Finnish</strain>
    </source>
</reference>
<sequence>MGATISKVDQDKALLLCRERRSHVRQALDGRCSLAEAHTAYIQALANMGMALGKVVDSESPNDSSLYNFTSTSGTHYPNTCTDKSVSQISNSCPSPSQQSDTLCSFSPTASRLHVNCMRSSTDFSTTFEEKPPVSVTATLTPSPNLHETPWDYFVSSTQLMTDFLCTMEGRPPPMFQTFRTVSIISDGLGKRRVFQIWKRNLINRPLMENPTTSTRKTMISINLLPRLWFRFTKTGPRHWIWNRSMEN</sequence>
<dbReference type="STRING" id="29655.A0A0K9PXK6"/>
<evidence type="ECO:0000313" key="3">
    <source>
        <dbReference type="Proteomes" id="UP000036987"/>
    </source>
</evidence>
<name>A0A0K9PXK6_ZOSMR</name>
<dbReference type="InterPro" id="IPR006868">
    <property type="entry name" value="DUF630"/>
</dbReference>
<evidence type="ECO:0000259" key="1">
    <source>
        <dbReference type="Pfam" id="PF04783"/>
    </source>
</evidence>
<protein>
    <recommendedName>
        <fullName evidence="1">DUF630 domain-containing protein</fullName>
    </recommendedName>
</protein>
<proteinExistence type="predicted"/>
<evidence type="ECO:0000313" key="2">
    <source>
        <dbReference type="EMBL" id="KMZ73783.1"/>
    </source>
</evidence>
<accession>A0A0K9PXK6</accession>
<dbReference type="Proteomes" id="UP000036987">
    <property type="component" value="Unassembled WGS sequence"/>
</dbReference>
<comment type="caution">
    <text evidence="2">The sequence shown here is derived from an EMBL/GenBank/DDBJ whole genome shotgun (WGS) entry which is preliminary data.</text>
</comment>
<dbReference type="EMBL" id="LFYR01000525">
    <property type="protein sequence ID" value="KMZ73783.1"/>
    <property type="molecule type" value="Genomic_DNA"/>
</dbReference>
<feature type="domain" description="DUF630" evidence="1">
    <location>
        <begin position="1"/>
        <end position="59"/>
    </location>
</feature>
<dbReference type="AlphaFoldDB" id="A0A0K9PXK6"/>
<dbReference type="PANTHER" id="PTHR21450">
    <property type="entry name" value="PROTEIN ALTERED PHOSPHATE STARVATION RESPONSE 1"/>
    <property type="match status" value="1"/>
</dbReference>